<protein>
    <submittedName>
        <fullName evidence="2">Conserved repeat protein</fullName>
    </submittedName>
</protein>
<dbReference type="Gene3D" id="2.60.120.380">
    <property type="match status" value="4"/>
</dbReference>
<dbReference type="SUPFAM" id="SSF49265">
    <property type="entry name" value="Fibronectin type III"/>
    <property type="match status" value="1"/>
</dbReference>
<dbReference type="Pfam" id="PF01345">
    <property type="entry name" value="DUF11"/>
    <property type="match status" value="1"/>
</dbReference>
<dbReference type="InterPro" id="IPR001434">
    <property type="entry name" value="OmcB-like_DUF11"/>
</dbReference>
<dbReference type="eggNOG" id="COG1361">
    <property type="taxonomic scope" value="Bacteria"/>
</dbReference>
<dbReference type="eggNOG" id="COG3291">
    <property type="taxonomic scope" value="Bacteria"/>
</dbReference>
<dbReference type="Proteomes" id="UP000005090">
    <property type="component" value="Chromosome"/>
</dbReference>
<dbReference type="InterPro" id="IPR007280">
    <property type="entry name" value="Peptidase_C_arc/bac"/>
</dbReference>
<dbReference type="InterPro" id="IPR047589">
    <property type="entry name" value="DUF11_rpt"/>
</dbReference>
<dbReference type="eggNOG" id="COG3055">
    <property type="taxonomic scope" value="Bacteria"/>
</dbReference>
<reference evidence="2 3" key="1">
    <citation type="journal article" date="2013" name="Genome Announc.">
        <title>Genome Sequence of the Obligate Gammaproteobacterial Methanotroph Methylomicrobium album Strain BG8.</title>
        <authorList>
            <person name="Kits K.D."/>
            <person name="Kalyuzhnaya M.G."/>
            <person name="Klotz M.G."/>
            <person name="Jetten M.S."/>
            <person name="Op den Camp H.J."/>
            <person name="Vuilleumier S."/>
            <person name="Bringel F."/>
            <person name="Dispirito A.A."/>
            <person name="Murrell J.C."/>
            <person name="Bruce D."/>
            <person name="Cheng J.F."/>
            <person name="Copeland A."/>
            <person name="Goodwin L."/>
            <person name="Hauser L."/>
            <person name="Lajus A."/>
            <person name="Land M.L."/>
            <person name="Lapidus A."/>
            <person name="Lucas S."/>
            <person name="Medigue C."/>
            <person name="Pitluck S."/>
            <person name="Woyke T."/>
            <person name="Zeytun A."/>
            <person name="Stein L.Y."/>
        </authorList>
    </citation>
    <scope>NUCLEOTIDE SEQUENCE [LARGE SCALE GENOMIC DNA]</scope>
    <source>
        <strain evidence="2 3">BG8</strain>
    </source>
</reference>
<proteinExistence type="predicted"/>
<dbReference type="PANTHER" id="PTHR34819">
    <property type="entry name" value="LARGE CYSTEINE-RICH PERIPLASMIC PROTEIN OMCB"/>
    <property type="match status" value="1"/>
</dbReference>
<dbReference type="NCBIfam" id="TIGR01451">
    <property type="entry name" value="B_ant_repeat"/>
    <property type="match status" value="1"/>
</dbReference>
<keyword evidence="3" id="KW-1185">Reference proteome</keyword>
<organism evidence="2 3">
    <name type="scientific">Methylomicrobium album BG8</name>
    <dbReference type="NCBI Taxonomy" id="686340"/>
    <lineage>
        <taxon>Bacteria</taxon>
        <taxon>Pseudomonadati</taxon>
        <taxon>Pseudomonadota</taxon>
        <taxon>Gammaproteobacteria</taxon>
        <taxon>Methylococcales</taxon>
        <taxon>Methylococcaceae</taxon>
        <taxon>Methylomicrobium</taxon>
    </lineage>
</organism>
<dbReference type="STRING" id="686340.Metal_0932"/>
<dbReference type="HOGENOM" id="CLU_327284_0_0_6"/>
<evidence type="ECO:0000313" key="3">
    <source>
        <dbReference type="Proteomes" id="UP000005090"/>
    </source>
</evidence>
<name>H8GG02_METAL</name>
<dbReference type="AlphaFoldDB" id="H8GG02"/>
<dbReference type="PROSITE" id="PS50853">
    <property type="entry name" value="FN3"/>
    <property type="match status" value="1"/>
</dbReference>
<dbReference type="EMBL" id="CM001475">
    <property type="protein sequence ID" value="EIC28753.1"/>
    <property type="molecule type" value="Genomic_DNA"/>
</dbReference>
<sequence length="879" mass="92349">MDVGTNTSRSVSGLTAGTTYYYRVRAYNANGNSGNSNIVTVTTSSSTAQGLANGQVVTGLSGAAGSERRYYIDVPAGATRLTVTLSGGAGDADLYLRFDSPPARSAYGCGSEKADSNEECLVSNPSEGRHYILVYGYRDYSGISIKAEYLESTPGAPEPLNNGELRSNLNGTAGSERHFYIDVPAGATGLKIEMAGGTGDADLYVRFSSAPTLAEFDCRPYVLGNDEECEGTNPPTGRYYIMVRGDSAYAGVSLKAEYRGVVLPPGPEPLSNGELRSNLDGTAGSERHFYIDVPAGATGLKIEMAGGTGDADLYFRLGSAPTLTEFDCRPFKFGNNEVCEGTNPAAGRYYIMVRGDSAYAGVSLKAEYRGVAPPPGSEPLNNGELRGNLDGAAGSERHFYIDVPAGATGLKIEMADGTGDADLYVRFGSAPTLTEFDCRPYVLGNDEECEGTNPAAGRYYILVHGYESYSGLALWAEHTSTPPVTTYPLTVGKTGNGIGTVTSTPAGIACGTDCEENYSAGSTVILMADPAAGSTFAGWGGACSGTSTCSLTMTAAKAVVATFNLAPATQADLVVSQSDNPDPATVDSDLVYTVTINNLGTSIATGLVLTDTVPTGVAGVRCTNCGTCTFSNSVLNCPLQDLAAGASHTWRLTVTPKSAGSLTNQVNIASATPDPNMANNAASEMTTVNPKRVPGSVDHDFAVTEIKAPAKIKLKPFAAVAKTVKVTLQNRSRHIETITGAAMLAELVDLHVDSLGECLSPQVELITAPLLKRLPIRLRPKQKLTVGYKVTFDCTNDPIATTKKNPGHDDYRYSARVDHHAIDGNPDAHPDDDVCPRSVAAPYFDNFPNDSIKEKGCGRKLGKGLLGGEIITDLRVPIR</sequence>
<dbReference type="InterPro" id="IPR051172">
    <property type="entry name" value="Chlamydia_OmcB"/>
</dbReference>
<dbReference type="eggNOG" id="COG1404">
    <property type="taxonomic scope" value="Bacteria"/>
</dbReference>
<feature type="domain" description="Fibronectin type-III" evidence="1">
    <location>
        <begin position="1"/>
        <end position="46"/>
    </location>
</feature>
<dbReference type="InterPro" id="IPR003961">
    <property type="entry name" value="FN3_dom"/>
</dbReference>
<gene>
    <name evidence="2" type="ORF">Metal_0932</name>
</gene>
<dbReference type="InterPro" id="IPR036116">
    <property type="entry name" value="FN3_sf"/>
</dbReference>
<dbReference type="Pfam" id="PF04151">
    <property type="entry name" value="PPC"/>
    <property type="match status" value="4"/>
</dbReference>
<evidence type="ECO:0000313" key="2">
    <source>
        <dbReference type="EMBL" id="EIC28753.1"/>
    </source>
</evidence>
<dbReference type="Pfam" id="PF18998">
    <property type="entry name" value="Flg_new_2"/>
    <property type="match status" value="1"/>
</dbReference>
<evidence type="ECO:0000259" key="1">
    <source>
        <dbReference type="PROSITE" id="PS50853"/>
    </source>
</evidence>
<dbReference type="Gene3D" id="2.60.40.10">
    <property type="entry name" value="Immunoglobulins"/>
    <property type="match status" value="2"/>
</dbReference>
<dbReference type="PANTHER" id="PTHR34819:SF3">
    <property type="entry name" value="CELL SURFACE PROTEIN"/>
    <property type="match status" value="1"/>
</dbReference>
<accession>H8GG02</accession>
<dbReference type="InterPro" id="IPR044060">
    <property type="entry name" value="Bacterial_rp_domain"/>
</dbReference>
<dbReference type="InterPro" id="IPR013783">
    <property type="entry name" value="Ig-like_fold"/>
</dbReference>